<gene>
    <name evidence="1" type="ORF">UFOPK3444_00135</name>
</gene>
<proteinExistence type="predicted"/>
<accession>A0A6J7CU23</accession>
<sequence>MGENGAHFACMAQLAGNEGLPRVREEILVVWVEESVLPAAEQRLVRMHSGAVLTEQRLGHECRVVAVLHCVLLDRDPVGHAVIRHLESVCVAHVDLVLGWSDLMVGVLNSNPKLL</sequence>
<dbReference type="EMBL" id="CAFBLU010000002">
    <property type="protein sequence ID" value="CAB4860385.1"/>
    <property type="molecule type" value="Genomic_DNA"/>
</dbReference>
<dbReference type="AlphaFoldDB" id="A0A6J7CU23"/>
<name>A0A6J7CU23_9ZZZZ</name>
<reference evidence="1" key="1">
    <citation type="submission" date="2020-05" db="EMBL/GenBank/DDBJ databases">
        <authorList>
            <person name="Chiriac C."/>
            <person name="Salcher M."/>
            <person name="Ghai R."/>
            <person name="Kavagutti S V."/>
        </authorList>
    </citation>
    <scope>NUCLEOTIDE SEQUENCE</scope>
</reference>
<evidence type="ECO:0000313" key="1">
    <source>
        <dbReference type="EMBL" id="CAB4860385.1"/>
    </source>
</evidence>
<organism evidence="1">
    <name type="scientific">freshwater metagenome</name>
    <dbReference type="NCBI Taxonomy" id="449393"/>
    <lineage>
        <taxon>unclassified sequences</taxon>
        <taxon>metagenomes</taxon>
        <taxon>ecological metagenomes</taxon>
    </lineage>
</organism>
<protein>
    <submittedName>
        <fullName evidence="1">Unannotated protein</fullName>
    </submittedName>
</protein>